<gene>
    <name evidence="1" type="ORF">PENTCL1PPCAC_16711</name>
</gene>
<evidence type="ECO:0000313" key="2">
    <source>
        <dbReference type="Proteomes" id="UP001432027"/>
    </source>
</evidence>
<evidence type="ECO:0000313" key="1">
    <source>
        <dbReference type="EMBL" id="GMS94536.1"/>
    </source>
</evidence>
<proteinExistence type="predicted"/>
<dbReference type="Proteomes" id="UP001432027">
    <property type="component" value="Unassembled WGS sequence"/>
</dbReference>
<keyword evidence="2" id="KW-1185">Reference proteome</keyword>
<dbReference type="EMBL" id="BTSX01000004">
    <property type="protein sequence ID" value="GMS94536.1"/>
    <property type="molecule type" value="Genomic_DNA"/>
</dbReference>
<feature type="non-terminal residue" evidence="1">
    <location>
        <position position="108"/>
    </location>
</feature>
<protein>
    <recommendedName>
        <fullName evidence="3">MULE transposase domain-containing protein</fullName>
    </recommendedName>
</protein>
<organism evidence="1 2">
    <name type="scientific">Pristionchus entomophagus</name>
    <dbReference type="NCBI Taxonomy" id="358040"/>
    <lineage>
        <taxon>Eukaryota</taxon>
        <taxon>Metazoa</taxon>
        <taxon>Ecdysozoa</taxon>
        <taxon>Nematoda</taxon>
        <taxon>Chromadorea</taxon>
        <taxon>Rhabditida</taxon>
        <taxon>Rhabditina</taxon>
        <taxon>Diplogasteromorpha</taxon>
        <taxon>Diplogasteroidea</taxon>
        <taxon>Neodiplogasteridae</taxon>
        <taxon>Pristionchus</taxon>
    </lineage>
</organism>
<accession>A0AAV5TJQ0</accession>
<reference evidence="1" key="1">
    <citation type="submission" date="2023-10" db="EMBL/GenBank/DDBJ databases">
        <title>Genome assembly of Pristionchus species.</title>
        <authorList>
            <person name="Yoshida K."/>
            <person name="Sommer R.J."/>
        </authorList>
    </citation>
    <scope>NUCLEOTIDE SEQUENCE</scope>
    <source>
        <strain evidence="1">RS0144</strain>
    </source>
</reference>
<dbReference type="AlphaFoldDB" id="A0AAV5TJQ0"/>
<name>A0AAV5TJQ0_9BILA</name>
<comment type="caution">
    <text evidence="1">The sequence shown here is derived from an EMBL/GenBank/DDBJ whole genome shotgun (WGS) entry which is preliminary data.</text>
</comment>
<sequence length="108" mass="12238">MHVFLALKAFGIVNDPTTVSTDFELALSNAFLKIFPRTKISRCAFHLYQAVLRKIQNRHLTQLYDNANTKHFFKGLMALSLLPPAEIPAYFDALKHEAIQIKLLVPGN</sequence>
<evidence type="ECO:0008006" key="3">
    <source>
        <dbReference type="Google" id="ProtNLM"/>
    </source>
</evidence>